<evidence type="ECO:0000313" key="4">
    <source>
        <dbReference type="EMBL" id="RGD58010.1"/>
    </source>
</evidence>
<evidence type="ECO:0000256" key="1">
    <source>
        <dbReference type="ARBA" id="ARBA00009820"/>
    </source>
</evidence>
<feature type="compositionally biased region" description="Basic and acidic residues" evidence="2">
    <location>
        <begin position="34"/>
        <end position="51"/>
    </location>
</feature>
<dbReference type="Proteomes" id="UP000263377">
    <property type="component" value="Unassembled WGS sequence"/>
</dbReference>
<gene>
    <name evidence="4" type="ORF">DR950_09615</name>
</gene>
<dbReference type="AlphaFoldDB" id="A0A372ZRH9"/>
<keyword evidence="3" id="KW-0732">Signal</keyword>
<evidence type="ECO:0000313" key="5">
    <source>
        <dbReference type="Proteomes" id="UP000263377"/>
    </source>
</evidence>
<dbReference type="PROSITE" id="PS51318">
    <property type="entry name" value="TAT"/>
    <property type="match status" value="1"/>
</dbReference>
<reference evidence="4 5" key="1">
    <citation type="submission" date="2018-08" db="EMBL/GenBank/DDBJ databases">
        <title>Diversity &amp; Physiological Properties of Lignin-Decomposing Actinobacteria from Soil.</title>
        <authorList>
            <person name="Roh S.G."/>
            <person name="Kim S.B."/>
        </authorList>
    </citation>
    <scope>NUCLEOTIDE SEQUENCE [LARGE SCALE GENOMIC DNA]</scope>
    <source>
        <strain evidence="4 5">MMS17-GH009</strain>
    </source>
</reference>
<dbReference type="InterPro" id="IPR011042">
    <property type="entry name" value="6-blade_b-propeller_TolB-like"/>
</dbReference>
<accession>A0A372ZRH9</accession>
<dbReference type="PANTHER" id="PTHR36842">
    <property type="entry name" value="PROTEIN TOLB HOMOLOG"/>
    <property type="match status" value="1"/>
</dbReference>
<evidence type="ECO:0000256" key="3">
    <source>
        <dbReference type="SAM" id="SignalP"/>
    </source>
</evidence>
<organism evidence="4 5">
    <name type="scientific">Kitasatospora xanthocidica</name>
    <dbReference type="NCBI Taxonomy" id="83382"/>
    <lineage>
        <taxon>Bacteria</taxon>
        <taxon>Bacillati</taxon>
        <taxon>Actinomycetota</taxon>
        <taxon>Actinomycetes</taxon>
        <taxon>Kitasatosporales</taxon>
        <taxon>Streptomycetaceae</taxon>
        <taxon>Kitasatospora</taxon>
    </lineage>
</organism>
<comment type="similarity">
    <text evidence="1">Belongs to the TolB family.</text>
</comment>
<dbReference type="InterPro" id="IPR006311">
    <property type="entry name" value="TAT_signal"/>
</dbReference>
<proteinExistence type="inferred from homology"/>
<dbReference type="SUPFAM" id="SSF82171">
    <property type="entry name" value="DPP6 N-terminal domain-like"/>
    <property type="match status" value="1"/>
</dbReference>
<comment type="caution">
    <text evidence="4">The sequence shown here is derived from an EMBL/GenBank/DDBJ whole genome shotgun (WGS) entry which is preliminary data.</text>
</comment>
<feature type="chain" id="PRO_5039187998" description="Calcium-binding protein" evidence="3">
    <location>
        <begin position="27"/>
        <end position="468"/>
    </location>
</feature>
<feature type="region of interest" description="Disordered" evidence="2">
    <location>
        <begin position="28"/>
        <end position="62"/>
    </location>
</feature>
<dbReference type="EMBL" id="QVIG01000001">
    <property type="protein sequence ID" value="RGD58010.1"/>
    <property type="molecule type" value="Genomic_DNA"/>
</dbReference>
<evidence type="ECO:0000256" key="2">
    <source>
        <dbReference type="SAM" id="MobiDB-lite"/>
    </source>
</evidence>
<evidence type="ECO:0008006" key="6">
    <source>
        <dbReference type="Google" id="ProtNLM"/>
    </source>
</evidence>
<dbReference type="InterPro" id="IPR011659">
    <property type="entry name" value="WD40"/>
</dbReference>
<keyword evidence="5" id="KW-1185">Reference proteome</keyword>
<dbReference type="RefSeq" id="WP_117486688.1">
    <property type="nucleotide sequence ID" value="NZ_QVIG01000001.1"/>
</dbReference>
<name>A0A372ZRH9_9ACTN</name>
<feature type="signal peptide" evidence="3">
    <location>
        <begin position="1"/>
        <end position="26"/>
    </location>
</feature>
<sequence>MPTARTRRWPARTAAVLAATALAAGAALPAAEAKPPKGDTARISETAKGEQLDGPSRALGLSEDGRSALFTSAATNLLPGTGTPNSDEVYVRNLRNGHVEKVSVADDGSRLNAPTTDASISADSRYVAFSTTATNVVPGQPAHPSDVFVRDRWTGHTELVTAAALPGAEDQSGFGSTSPSISRDGRYVAYVSNRSDLAPGPVRRGRNNIYVTDRWTRTSRLVTVGADGEPASNYSLDPMISADGSAIAFTSRAGNLLPEAPAAPAGPGSDETGSDAGSPGVTGGPMHHPSYVWKAATGTIVAGSVDGTGQLSGSSDGRISPDGRYAVYSVAVYGTGLPGHGGVRLDVYVHDLATGKVTEVSAGLPGTTANGSSSGAVMTADDRWVYFDSSAGNLLPDDVRNQSSVYRRDLWTGRIERVSLTRDGAPSTSPSYSPSVDATGDAVLFTADDGDLVPGDTNAVTDAFLRRL</sequence>
<dbReference type="Pfam" id="PF07676">
    <property type="entry name" value="PD40"/>
    <property type="match status" value="2"/>
</dbReference>
<feature type="compositionally biased region" description="Low complexity" evidence="2">
    <location>
        <begin position="258"/>
        <end position="268"/>
    </location>
</feature>
<feature type="region of interest" description="Disordered" evidence="2">
    <location>
        <begin position="258"/>
        <end position="288"/>
    </location>
</feature>
<protein>
    <recommendedName>
        <fullName evidence="6">Calcium-binding protein</fullName>
    </recommendedName>
</protein>
<dbReference type="PANTHER" id="PTHR36842:SF1">
    <property type="entry name" value="PROTEIN TOLB"/>
    <property type="match status" value="1"/>
</dbReference>
<dbReference type="Gene3D" id="2.120.10.30">
    <property type="entry name" value="TolB, C-terminal domain"/>
    <property type="match status" value="2"/>
</dbReference>